<feature type="region of interest" description="Disordered" evidence="1">
    <location>
        <begin position="1"/>
        <end position="26"/>
    </location>
</feature>
<dbReference type="EMBL" id="KI658403">
    <property type="protein sequence ID" value="ETN82715.1"/>
    <property type="molecule type" value="Genomic_DNA"/>
</dbReference>
<gene>
    <name evidence="2" type="ORF">NECAME_07826</name>
</gene>
<dbReference type="AlphaFoldDB" id="W2TKT6"/>
<dbReference type="OrthoDB" id="5877852at2759"/>
<feature type="compositionally biased region" description="Pro residues" evidence="1">
    <location>
        <begin position="246"/>
        <end position="257"/>
    </location>
</feature>
<name>W2TKT6_NECAM</name>
<feature type="compositionally biased region" description="Low complexity" evidence="1">
    <location>
        <begin position="231"/>
        <end position="245"/>
    </location>
</feature>
<proteinExistence type="predicted"/>
<reference evidence="3" key="1">
    <citation type="journal article" date="2014" name="Nat. Genet.">
        <title>Genome of the human hookworm Necator americanus.</title>
        <authorList>
            <person name="Tang Y.T."/>
            <person name="Gao X."/>
            <person name="Rosa B.A."/>
            <person name="Abubucker S."/>
            <person name="Hallsworth-Pepin K."/>
            <person name="Martin J."/>
            <person name="Tyagi R."/>
            <person name="Heizer E."/>
            <person name="Zhang X."/>
            <person name="Bhonagiri-Palsikar V."/>
            <person name="Minx P."/>
            <person name="Warren W.C."/>
            <person name="Wang Q."/>
            <person name="Zhan B."/>
            <person name="Hotez P.J."/>
            <person name="Sternberg P.W."/>
            <person name="Dougall A."/>
            <person name="Gaze S.T."/>
            <person name="Mulvenna J."/>
            <person name="Sotillo J."/>
            <person name="Ranganathan S."/>
            <person name="Rabelo E.M."/>
            <person name="Wilson R.K."/>
            <person name="Felgner P.L."/>
            <person name="Bethony J."/>
            <person name="Hawdon J.M."/>
            <person name="Gasser R.B."/>
            <person name="Loukas A."/>
            <person name="Mitreva M."/>
        </authorList>
    </citation>
    <scope>NUCLEOTIDE SEQUENCE [LARGE SCALE GENOMIC DNA]</scope>
</reference>
<accession>W2TKT6</accession>
<evidence type="ECO:0000313" key="3">
    <source>
        <dbReference type="Proteomes" id="UP000053676"/>
    </source>
</evidence>
<feature type="compositionally biased region" description="Pro residues" evidence="1">
    <location>
        <begin position="212"/>
        <end position="225"/>
    </location>
</feature>
<keyword evidence="3" id="KW-1185">Reference proteome</keyword>
<dbReference type="PRINTS" id="PR01217">
    <property type="entry name" value="PRICHEXTENSN"/>
</dbReference>
<feature type="compositionally biased region" description="Pro residues" evidence="1">
    <location>
        <begin position="191"/>
        <end position="201"/>
    </location>
</feature>
<protein>
    <submittedName>
        <fullName evidence="2">Uncharacterized protein</fullName>
    </submittedName>
</protein>
<feature type="compositionally biased region" description="Pro residues" evidence="1">
    <location>
        <begin position="152"/>
        <end position="163"/>
    </location>
</feature>
<organism evidence="2 3">
    <name type="scientific">Necator americanus</name>
    <name type="common">Human hookworm</name>
    <dbReference type="NCBI Taxonomy" id="51031"/>
    <lineage>
        <taxon>Eukaryota</taxon>
        <taxon>Metazoa</taxon>
        <taxon>Ecdysozoa</taxon>
        <taxon>Nematoda</taxon>
        <taxon>Chromadorea</taxon>
        <taxon>Rhabditida</taxon>
        <taxon>Rhabditina</taxon>
        <taxon>Rhabditomorpha</taxon>
        <taxon>Strongyloidea</taxon>
        <taxon>Ancylostomatidae</taxon>
        <taxon>Bunostominae</taxon>
        <taxon>Necator</taxon>
    </lineage>
</organism>
<evidence type="ECO:0000256" key="1">
    <source>
        <dbReference type="SAM" id="MobiDB-lite"/>
    </source>
</evidence>
<feature type="compositionally biased region" description="Low complexity" evidence="1">
    <location>
        <begin position="202"/>
        <end position="211"/>
    </location>
</feature>
<sequence>MKWTNAGSRRGSKKAAPSARPLPVNLRLNDFSDDELHLATRRSTGNSPDAPPQAERVGYSQLTVLIAELRRSSRLGRSTCAEVTRHYPAIIYVFVFTRCLPQPNSCSTYCVARHEEEARRRGCSPRHPPAPEQQTRRRNCAPRRVQEFRQPPTQPAPSPPTPPPRRRNCRPRTNPTYPPPVHAPQVICRPAAPPPTPPPQPQRRTGCQPRQPQSPPTYPPQPQPYPVRNGCQPVQQPQPQRVACRPAPPPQPQPPQPYYNNGCAPQRTARGDSRNNEFRASHGCIAPMPPPSSSANCEGSVKIVSVNAAGVVEHYMYKTGKDAGEVSGPKGARTGDQGRFLHT</sequence>
<dbReference type="Proteomes" id="UP000053676">
    <property type="component" value="Unassembled WGS sequence"/>
</dbReference>
<dbReference type="OMA" id="PHLECEG"/>
<dbReference type="CTD" id="25347856"/>
<dbReference type="KEGG" id="nai:NECAME_07826"/>
<feature type="region of interest" description="Disordered" evidence="1">
    <location>
        <begin position="117"/>
        <end position="277"/>
    </location>
</feature>
<evidence type="ECO:0000313" key="2">
    <source>
        <dbReference type="EMBL" id="ETN82715.1"/>
    </source>
</evidence>
<feature type="region of interest" description="Disordered" evidence="1">
    <location>
        <begin position="323"/>
        <end position="343"/>
    </location>
</feature>
<dbReference type="GeneID" id="25347856"/>